<feature type="transmembrane region" description="Helical" evidence="1">
    <location>
        <begin position="46"/>
        <end position="71"/>
    </location>
</feature>
<feature type="transmembrane region" description="Helical" evidence="1">
    <location>
        <begin position="77"/>
        <end position="101"/>
    </location>
</feature>
<evidence type="ECO:0000313" key="3">
    <source>
        <dbReference type="Proteomes" id="UP000676325"/>
    </source>
</evidence>
<accession>A0A941E6V1</accession>
<gene>
    <name evidence="2" type="ORF">KDK95_07495</name>
</gene>
<name>A0A941E6V1_9ACTN</name>
<keyword evidence="1" id="KW-1133">Transmembrane helix</keyword>
<sequence>MSVETEQTLSGLVTSAAQDVSALVRGEIALAKAEVRQDVKQAAAGGGLFGAAAVLGVFGLIMLCFAAAYGLHATGLGLAWCWLIVAGAFLLTAGLCSLIGVARFKRIKGVEATKRSTTDTITVLRRVDL</sequence>
<comment type="caution">
    <text evidence="2">The sequence shown here is derived from an EMBL/GenBank/DDBJ whole genome shotgun (WGS) entry which is preliminary data.</text>
</comment>
<organism evidence="2 3">
    <name type="scientific">Actinospica acidithermotolerans</name>
    <dbReference type="NCBI Taxonomy" id="2828514"/>
    <lineage>
        <taxon>Bacteria</taxon>
        <taxon>Bacillati</taxon>
        <taxon>Actinomycetota</taxon>
        <taxon>Actinomycetes</taxon>
        <taxon>Catenulisporales</taxon>
        <taxon>Actinospicaceae</taxon>
        <taxon>Actinospica</taxon>
    </lineage>
</organism>
<keyword evidence="1" id="KW-0472">Membrane</keyword>
<dbReference type="InterPro" id="IPR009937">
    <property type="entry name" value="Phage_holin_3_6"/>
</dbReference>
<evidence type="ECO:0000313" key="2">
    <source>
        <dbReference type="EMBL" id="MBR7826141.1"/>
    </source>
</evidence>
<dbReference type="Proteomes" id="UP000676325">
    <property type="component" value="Unassembled WGS sequence"/>
</dbReference>
<evidence type="ECO:0000256" key="1">
    <source>
        <dbReference type="SAM" id="Phobius"/>
    </source>
</evidence>
<proteinExistence type="predicted"/>
<reference evidence="2" key="1">
    <citation type="submission" date="2021-04" db="EMBL/GenBank/DDBJ databases">
        <title>Genome based classification of Actinospica acidithermotolerans sp. nov., an actinobacterium isolated from an Indonesian hot spring.</title>
        <authorList>
            <person name="Kusuma A.B."/>
            <person name="Putra K.E."/>
            <person name="Nafisah S."/>
            <person name="Loh J."/>
            <person name="Nouioui I."/>
            <person name="Goodfellow M."/>
        </authorList>
    </citation>
    <scope>NUCLEOTIDE SEQUENCE</scope>
    <source>
        <strain evidence="2">MGRD01-02</strain>
    </source>
</reference>
<protein>
    <submittedName>
        <fullName evidence="2">Phage holin family protein</fullName>
    </submittedName>
</protein>
<dbReference type="RefSeq" id="WP_212517293.1">
    <property type="nucleotide sequence ID" value="NZ_JAGSOH010000013.1"/>
</dbReference>
<keyword evidence="1" id="KW-0812">Transmembrane</keyword>
<dbReference type="EMBL" id="JAGSOH010000013">
    <property type="protein sequence ID" value="MBR7826141.1"/>
    <property type="molecule type" value="Genomic_DNA"/>
</dbReference>
<keyword evidence="3" id="KW-1185">Reference proteome</keyword>
<dbReference type="Pfam" id="PF07332">
    <property type="entry name" value="Phage_holin_3_6"/>
    <property type="match status" value="1"/>
</dbReference>
<dbReference type="AlphaFoldDB" id="A0A941E6V1"/>